<reference evidence="1 2" key="1">
    <citation type="submission" date="2023-03" db="EMBL/GenBank/DDBJ databases">
        <title>Bacillus Genome Sequencing.</title>
        <authorList>
            <person name="Dunlap C."/>
        </authorList>
    </citation>
    <scope>NUCLEOTIDE SEQUENCE [LARGE SCALE GENOMIC DNA]</scope>
    <source>
        <strain evidence="1 2">NRS-1717</strain>
    </source>
</reference>
<evidence type="ECO:0000313" key="1">
    <source>
        <dbReference type="EMBL" id="MED4399828.1"/>
    </source>
</evidence>
<dbReference type="EMBL" id="JARTFS010000001">
    <property type="protein sequence ID" value="MED4399828.1"/>
    <property type="molecule type" value="Genomic_DNA"/>
</dbReference>
<keyword evidence="2" id="KW-1185">Reference proteome</keyword>
<proteinExistence type="predicted"/>
<sequence length="56" mass="6442">MRLKVGDKVKHQDAAFSENFQIVGKCENKKGFYMIQGPKPKYNEPFIAAREKLIKA</sequence>
<accession>A0ABU6NSY6</accession>
<organism evidence="1 2">
    <name type="scientific">Metabacillus fastidiosus</name>
    <dbReference type="NCBI Taxonomy" id="1458"/>
    <lineage>
        <taxon>Bacteria</taxon>
        <taxon>Bacillati</taxon>
        <taxon>Bacillota</taxon>
        <taxon>Bacilli</taxon>
        <taxon>Bacillales</taxon>
        <taxon>Bacillaceae</taxon>
        <taxon>Metabacillus</taxon>
    </lineage>
</organism>
<protein>
    <submittedName>
        <fullName evidence="1">Uncharacterized protein</fullName>
    </submittedName>
</protein>
<evidence type="ECO:0000313" key="2">
    <source>
        <dbReference type="Proteomes" id="UP001342826"/>
    </source>
</evidence>
<comment type="caution">
    <text evidence="1">The sequence shown here is derived from an EMBL/GenBank/DDBJ whole genome shotgun (WGS) entry which is preliminary data.</text>
</comment>
<name>A0ABU6NSY6_9BACI</name>
<dbReference type="RefSeq" id="WP_328014549.1">
    <property type="nucleotide sequence ID" value="NZ_JARTFS010000001.1"/>
</dbReference>
<dbReference type="Proteomes" id="UP001342826">
    <property type="component" value="Unassembled WGS sequence"/>
</dbReference>
<gene>
    <name evidence="1" type="ORF">P9271_00445</name>
</gene>